<evidence type="ECO:0000256" key="1">
    <source>
        <dbReference type="SAM" id="MobiDB-lite"/>
    </source>
</evidence>
<reference evidence="2 3" key="1">
    <citation type="submission" date="2019-05" db="EMBL/GenBank/DDBJ databases">
        <title>Another draft genome of Portunus trituberculatus and its Hox gene families provides insights of decapod evolution.</title>
        <authorList>
            <person name="Jeong J.-H."/>
            <person name="Song I."/>
            <person name="Kim S."/>
            <person name="Choi T."/>
            <person name="Kim D."/>
            <person name="Ryu S."/>
            <person name="Kim W."/>
        </authorList>
    </citation>
    <scope>NUCLEOTIDE SEQUENCE [LARGE SCALE GENOMIC DNA]</scope>
    <source>
        <tissue evidence="2">Muscle</tissue>
    </source>
</reference>
<gene>
    <name evidence="2" type="ORF">E2C01_000020</name>
</gene>
<comment type="caution">
    <text evidence="2">The sequence shown here is derived from an EMBL/GenBank/DDBJ whole genome shotgun (WGS) entry which is preliminary data.</text>
</comment>
<name>A0A5B7CDY9_PORTR</name>
<feature type="compositionally biased region" description="Gly residues" evidence="1">
    <location>
        <begin position="56"/>
        <end position="65"/>
    </location>
</feature>
<feature type="region of interest" description="Disordered" evidence="1">
    <location>
        <begin position="39"/>
        <end position="71"/>
    </location>
</feature>
<dbReference type="Proteomes" id="UP000324222">
    <property type="component" value="Unassembled WGS sequence"/>
</dbReference>
<sequence length="71" mass="7759">MKLPADHFCLPALAVHVAWFTEEPNQAVCIHVESPCITRQQPDHSATPQPSQNGRDTGGMHGIVMGGIQWL</sequence>
<organism evidence="2 3">
    <name type="scientific">Portunus trituberculatus</name>
    <name type="common">Swimming crab</name>
    <name type="synonym">Neptunus trituberculatus</name>
    <dbReference type="NCBI Taxonomy" id="210409"/>
    <lineage>
        <taxon>Eukaryota</taxon>
        <taxon>Metazoa</taxon>
        <taxon>Ecdysozoa</taxon>
        <taxon>Arthropoda</taxon>
        <taxon>Crustacea</taxon>
        <taxon>Multicrustacea</taxon>
        <taxon>Malacostraca</taxon>
        <taxon>Eumalacostraca</taxon>
        <taxon>Eucarida</taxon>
        <taxon>Decapoda</taxon>
        <taxon>Pleocyemata</taxon>
        <taxon>Brachyura</taxon>
        <taxon>Eubrachyura</taxon>
        <taxon>Portunoidea</taxon>
        <taxon>Portunidae</taxon>
        <taxon>Portuninae</taxon>
        <taxon>Portunus</taxon>
    </lineage>
</organism>
<dbReference type="EMBL" id="VSRR010000001">
    <property type="protein sequence ID" value="MPC07458.1"/>
    <property type="molecule type" value="Genomic_DNA"/>
</dbReference>
<accession>A0A5B7CDY9</accession>
<proteinExistence type="predicted"/>
<feature type="compositionally biased region" description="Polar residues" evidence="1">
    <location>
        <begin position="39"/>
        <end position="55"/>
    </location>
</feature>
<protein>
    <submittedName>
        <fullName evidence="2">Uncharacterized protein</fullName>
    </submittedName>
</protein>
<keyword evidence="3" id="KW-1185">Reference proteome</keyword>
<dbReference type="AlphaFoldDB" id="A0A5B7CDY9"/>
<evidence type="ECO:0000313" key="2">
    <source>
        <dbReference type="EMBL" id="MPC07458.1"/>
    </source>
</evidence>
<evidence type="ECO:0000313" key="3">
    <source>
        <dbReference type="Proteomes" id="UP000324222"/>
    </source>
</evidence>